<protein>
    <submittedName>
        <fullName evidence="6">Serine/threonine-protein kinase HipA</fullName>
    </submittedName>
</protein>
<dbReference type="PANTHER" id="PTHR37419">
    <property type="entry name" value="SERINE/THREONINE-PROTEIN KINASE TOXIN HIPA"/>
    <property type="match status" value="1"/>
</dbReference>
<dbReference type="InterPro" id="IPR017508">
    <property type="entry name" value="HipA_N1"/>
</dbReference>
<name>A0A1M7NQK8_9HYPH</name>
<evidence type="ECO:0000313" key="7">
    <source>
        <dbReference type="Proteomes" id="UP000186002"/>
    </source>
</evidence>
<comment type="similarity">
    <text evidence="1">Belongs to the HipA Ser/Thr kinase family.</text>
</comment>
<evidence type="ECO:0000256" key="3">
    <source>
        <dbReference type="ARBA" id="ARBA00022777"/>
    </source>
</evidence>
<dbReference type="EMBL" id="FRBW01000005">
    <property type="protein sequence ID" value="SHN06141.1"/>
    <property type="molecule type" value="Genomic_DNA"/>
</dbReference>
<gene>
    <name evidence="6" type="ORF">SAMN05444272_3902</name>
</gene>
<organism evidence="6 7">
    <name type="scientific">Roseibium suaedae</name>
    <dbReference type="NCBI Taxonomy" id="735517"/>
    <lineage>
        <taxon>Bacteria</taxon>
        <taxon>Pseudomonadati</taxon>
        <taxon>Pseudomonadota</taxon>
        <taxon>Alphaproteobacteria</taxon>
        <taxon>Hyphomicrobiales</taxon>
        <taxon>Stappiaceae</taxon>
        <taxon>Roseibium</taxon>
    </lineage>
</organism>
<sequence>MISEPKELFVWIWLPGQVDPVVAGRVAERDGIIYFNYGRSYLARADAIPVFNLDLPLESGVIDPPSGHGLAPSLRDALPDRWGRRVIIHDLLGQRREAINEDSFGEMTFMLHSGSDRIGALDFQASATHFVPREGDNASLQDLLEFADRIAAGEPVPPALDRTILHGSSIGGARPKALLNDVTDGRARKMIAKFSASNDVFAMVKGEFAAMKLAQAAGLNAAPVEIAQVLDRDVLLVERFDRVSAGEGSWKRRAMVSALTWTQEHEMSAHHISYQMLAQLIRRDFSDPSRDLVELFSRMTFNILVGNTDDHARNHAAFWDGKALSLTPVYDVAPQTRGGERANQAMIIADNARSSQLLLALKAAPAFLLAPQEARRIIDAQVATILAHWRDICDAAGMTELERRFFEGRQFLNPYAFEGYGPVPAFG</sequence>
<feature type="domain" description="HipA N-terminal subdomain 1" evidence="5">
    <location>
        <begin position="22"/>
        <end position="123"/>
    </location>
</feature>
<dbReference type="Pfam" id="PF07804">
    <property type="entry name" value="HipA_C"/>
    <property type="match status" value="1"/>
</dbReference>
<evidence type="ECO:0000259" key="5">
    <source>
        <dbReference type="Pfam" id="PF13657"/>
    </source>
</evidence>
<dbReference type="InterPro" id="IPR012893">
    <property type="entry name" value="HipA-like_C"/>
</dbReference>
<evidence type="ECO:0000313" key="6">
    <source>
        <dbReference type="EMBL" id="SHN06141.1"/>
    </source>
</evidence>
<dbReference type="PANTHER" id="PTHR37419:SF8">
    <property type="entry name" value="TOXIN YJJJ"/>
    <property type="match status" value="1"/>
</dbReference>
<dbReference type="STRING" id="735517.SAMN05444272_3902"/>
<evidence type="ECO:0000256" key="1">
    <source>
        <dbReference type="ARBA" id="ARBA00010164"/>
    </source>
</evidence>
<accession>A0A1M7NQK8</accession>
<dbReference type="AlphaFoldDB" id="A0A1M7NQK8"/>
<dbReference type="GO" id="GO:0005829">
    <property type="term" value="C:cytosol"/>
    <property type="evidence" value="ECO:0007669"/>
    <property type="project" value="TreeGrafter"/>
</dbReference>
<evidence type="ECO:0000259" key="4">
    <source>
        <dbReference type="Pfam" id="PF07804"/>
    </source>
</evidence>
<keyword evidence="7" id="KW-1185">Reference proteome</keyword>
<reference evidence="6 7" key="1">
    <citation type="submission" date="2016-11" db="EMBL/GenBank/DDBJ databases">
        <authorList>
            <person name="Jaros S."/>
            <person name="Januszkiewicz K."/>
            <person name="Wedrychowicz H."/>
        </authorList>
    </citation>
    <scope>NUCLEOTIDE SEQUENCE [LARGE SCALE GENOMIC DNA]</scope>
    <source>
        <strain evidence="6 7">DSM 22153</strain>
    </source>
</reference>
<dbReference type="Pfam" id="PF13657">
    <property type="entry name" value="Couple_hipA"/>
    <property type="match status" value="1"/>
</dbReference>
<feature type="domain" description="HipA-like C-terminal" evidence="4">
    <location>
        <begin position="168"/>
        <end position="389"/>
    </location>
</feature>
<dbReference type="Proteomes" id="UP000186002">
    <property type="component" value="Unassembled WGS sequence"/>
</dbReference>
<dbReference type="OrthoDB" id="9805913at2"/>
<keyword evidence="3 6" id="KW-0418">Kinase</keyword>
<evidence type="ECO:0000256" key="2">
    <source>
        <dbReference type="ARBA" id="ARBA00022679"/>
    </source>
</evidence>
<keyword evidence="2" id="KW-0808">Transferase</keyword>
<dbReference type="GO" id="GO:0004674">
    <property type="term" value="F:protein serine/threonine kinase activity"/>
    <property type="evidence" value="ECO:0007669"/>
    <property type="project" value="TreeGrafter"/>
</dbReference>
<proteinExistence type="inferred from homology"/>
<dbReference type="InterPro" id="IPR052028">
    <property type="entry name" value="HipA_Ser/Thr_kinase"/>
</dbReference>
<dbReference type="Gene3D" id="1.10.1070.20">
    <property type="match status" value="1"/>
</dbReference>